<dbReference type="RefSeq" id="WP_135121416.1">
    <property type="nucleotide sequence ID" value="NZ_SPQZ01000007.1"/>
</dbReference>
<keyword evidence="1" id="KW-1133">Transmembrane helix</keyword>
<organism evidence="3 4">
    <name type="scientific">Orlajensenia leifsoniae</name>
    <dbReference type="NCBI Taxonomy" id="2561933"/>
    <lineage>
        <taxon>Bacteria</taxon>
        <taxon>Bacillati</taxon>
        <taxon>Actinomycetota</taxon>
        <taxon>Actinomycetes</taxon>
        <taxon>Micrococcales</taxon>
        <taxon>Microbacteriaceae</taxon>
        <taxon>Orlajensenia</taxon>
    </lineage>
</organism>
<keyword evidence="1" id="KW-0812">Transmembrane</keyword>
<evidence type="ECO:0000256" key="1">
    <source>
        <dbReference type="SAM" id="Phobius"/>
    </source>
</evidence>
<evidence type="ECO:0000313" key="4">
    <source>
        <dbReference type="Proteomes" id="UP000298127"/>
    </source>
</evidence>
<dbReference type="EMBL" id="SPQZ01000007">
    <property type="protein sequence ID" value="TFV95095.1"/>
    <property type="molecule type" value="Genomic_DNA"/>
</dbReference>
<keyword evidence="4" id="KW-1185">Reference proteome</keyword>
<gene>
    <name evidence="3" type="ORF">E4M00_15620</name>
</gene>
<sequence>MRRLCERLRAASVDETGSTLPLAIFFMFLAVVVILGVMGATSLYIERKRLLTLADGAALAGAEAFDLTAVTATDDGLRAVLDSSDVGAAAADYLAAAPRGSLEHLRVESAASPDGRSAEVALSAWWRPPVLVLVLPDGIRLDVESTARSVFG</sequence>
<reference evidence="3 4" key="1">
    <citation type="journal article" date="2018" name="J. Microbiol.">
        <title>Leifsonia flava sp. nov., a novel actinobacterium isolated from the rhizosphere of Aquilegia viridiflora.</title>
        <authorList>
            <person name="Cai Y."/>
            <person name="Tao W.Z."/>
            <person name="Ma Y.J."/>
            <person name="Cheng J."/>
            <person name="Zhang M.Y."/>
            <person name="Zhang Y.X."/>
        </authorList>
    </citation>
    <scope>NUCLEOTIDE SEQUENCE [LARGE SCALE GENOMIC DNA]</scope>
    <source>
        <strain evidence="3 4">SYP-B2174</strain>
    </source>
</reference>
<accession>A0A4Y9QVU6</accession>
<dbReference type="AlphaFoldDB" id="A0A4Y9QVU6"/>
<evidence type="ECO:0000259" key="2">
    <source>
        <dbReference type="Pfam" id="PF13400"/>
    </source>
</evidence>
<name>A0A4Y9QVU6_9MICO</name>
<evidence type="ECO:0000313" key="3">
    <source>
        <dbReference type="EMBL" id="TFV95095.1"/>
    </source>
</evidence>
<feature type="transmembrane region" description="Helical" evidence="1">
    <location>
        <begin position="20"/>
        <end position="45"/>
    </location>
</feature>
<proteinExistence type="predicted"/>
<dbReference type="InterPro" id="IPR028087">
    <property type="entry name" value="Tad_N"/>
</dbReference>
<feature type="domain" description="Putative Flp pilus-assembly TadG-like N-terminal" evidence="2">
    <location>
        <begin position="17"/>
        <end position="62"/>
    </location>
</feature>
<protein>
    <recommendedName>
        <fullName evidence="2">Putative Flp pilus-assembly TadG-like N-terminal domain-containing protein</fullName>
    </recommendedName>
</protein>
<comment type="caution">
    <text evidence="3">The sequence shown here is derived from an EMBL/GenBank/DDBJ whole genome shotgun (WGS) entry which is preliminary data.</text>
</comment>
<keyword evidence="1" id="KW-0472">Membrane</keyword>
<dbReference type="Proteomes" id="UP000298127">
    <property type="component" value="Unassembled WGS sequence"/>
</dbReference>
<dbReference type="Pfam" id="PF13400">
    <property type="entry name" value="Tad"/>
    <property type="match status" value="1"/>
</dbReference>